<proteinExistence type="predicted"/>
<keyword evidence="2" id="KW-1185">Reference proteome</keyword>
<evidence type="ECO:0000313" key="2">
    <source>
        <dbReference type="Proteomes" id="UP000588111"/>
    </source>
</evidence>
<name>A0A839TA11_9GAMM</name>
<dbReference type="EMBL" id="JACHXL010000001">
    <property type="protein sequence ID" value="MBB3106257.1"/>
    <property type="molecule type" value="Genomic_DNA"/>
</dbReference>
<accession>A0A839TA11</accession>
<comment type="caution">
    <text evidence="1">The sequence shown here is derived from an EMBL/GenBank/DDBJ whole genome shotgun (WGS) entry which is preliminary data.</text>
</comment>
<dbReference type="AlphaFoldDB" id="A0A839TA11"/>
<sequence>MITSNVVSKEATNNNEGLMTIVLSIQYIGIDATNSKPLMKNNVKS</sequence>
<dbReference type="Proteomes" id="UP000588111">
    <property type="component" value="Unassembled WGS sequence"/>
</dbReference>
<evidence type="ECO:0000313" key="1">
    <source>
        <dbReference type="EMBL" id="MBB3106257.1"/>
    </source>
</evidence>
<protein>
    <submittedName>
        <fullName evidence="1">Uncharacterized protein</fullName>
    </submittedName>
</protein>
<gene>
    <name evidence="1" type="ORF">FHS24_000748</name>
</gene>
<reference evidence="1 2" key="1">
    <citation type="submission" date="2020-08" db="EMBL/GenBank/DDBJ databases">
        <title>Genomic Encyclopedia of Type Strains, Phase III (KMG-III): the genomes of soil and plant-associated and newly described type strains.</title>
        <authorList>
            <person name="Whitman W."/>
        </authorList>
    </citation>
    <scope>NUCLEOTIDE SEQUENCE [LARGE SCALE GENOMIC DNA]</scope>
    <source>
        <strain evidence="1 2">CECT 5885</strain>
    </source>
</reference>
<organism evidence="1 2">
    <name type="scientific">Psychrobacter luti</name>
    <dbReference type="NCBI Taxonomy" id="198481"/>
    <lineage>
        <taxon>Bacteria</taxon>
        <taxon>Pseudomonadati</taxon>
        <taxon>Pseudomonadota</taxon>
        <taxon>Gammaproteobacteria</taxon>
        <taxon>Moraxellales</taxon>
        <taxon>Moraxellaceae</taxon>
        <taxon>Psychrobacter</taxon>
    </lineage>
</organism>